<gene>
    <name evidence="4" type="ORF">CC85DRAFT_327048</name>
</gene>
<evidence type="ECO:0000256" key="3">
    <source>
        <dbReference type="PIRSR" id="PIRSR016184-1"/>
    </source>
</evidence>
<keyword evidence="5" id="KW-1185">Reference proteome</keyword>
<dbReference type="PANTHER" id="PTHR13774">
    <property type="entry name" value="PHENAZINE BIOSYNTHESIS PROTEIN"/>
    <property type="match status" value="1"/>
</dbReference>
<dbReference type="Pfam" id="PF02567">
    <property type="entry name" value="PhzC-PhzF"/>
    <property type="match status" value="1"/>
</dbReference>
<evidence type="ECO:0000313" key="5">
    <source>
        <dbReference type="Proteomes" id="UP000053611"/>
    </source>
</evidence>
<dbReference type="Proteomes" id="UP000053611">
    <property type="component" value="Unassembled WGS sequence"/>
</dbReference>
<evidence type="ECO:0000313" key="4">
    <source>
        <dbReference type="EMBL" id="KLT43690.1"/>
    </source>
</evidence>
<name>A0A0J0XRG6_9TREE</name>
<dbReference type="EMBL" id="KQ087192">
    <property type="protein sequence ID" value="KLT43690.1"/>
    <property type="molecule type" value="Genomic_DNA"/>
</dbReference>
<accession>A0A0J0XRG6</accession>
<dbReference type="Gene3D" id="3.10.310.10">
    <property type="entry name" value="Diaminopimelate Epimerase, Chain A, domain 1"/>
    <property type="match status" value="2"/>
</dbReference>
<dbReference type="GO" id="GO:0016853">
    <property type="term" value="F:isomerase activity"/>
    <property type="evidence" value="ECO:0007669"/>
    <property type="project" value="UniProtKB-KW"/>
</dbReference>
<dbReference type="InterPro" id="IPR003719">
    <property type="entry name" value="Phenazine_PhzF-like"/>
</dbReference>
<dbReference type="PANTHER" id="PTHR13774:SF17">
    <property type="entry name" value="PHENAZINE BIOSYNTHESIS-LIKE DOMAIN-CONTAINING PROTEIN"/>
    <property type="match status" value="1"/>
</dbReference>
<dbReference type="GO" id="GO:0005737">
    <property type="term" value="C:cytoplasm"/>
    <property type="evidence" value="ECO:0007669"/>
    <property type="project" value="TreeGrafter"/>
</dbReference>
<dbReference type="PIRSF" id="PIRSF016184">
    <property type="entry name" value="PhzC_PhzF"/>
    <property type="match status" value="1"/>
</dbReference>
<keyword evidence="2" id="KW-0413">Isomerase</keyword>
<dbReference type="NCBIfam" id="TIGR00654">
    <property type="entry name" value="PhzF_family"/>
    <property type="match status" value="1"/>
</dbReference>
<dbReference type="AlphaFoldDB" id="A0A0J0XRG6"/>
<dbReference type="GeneID" id="28987137"/>
<protein>
    <submittedName>
        <fullName evidence="4">Diaminopimelate epimerase-like protein</fullName>
    </submittedName>
</protein>
<evidence type="ECO:0000256" key="2">
    <source>
        <dbReference type="ARBA" id="ARBA00023235"/>
    </source>
</evidence>
<sequence>MPLPAAPFHMVNAFGPSPYAGNQASVVLFPKGDPRTTDDRYMQTVARDFNLSETAFLHPLDDSEVPVYSLRWFTPTDEVPLCGHATLASAVALFNYVHPQAAELHFQTRWRGELVAYRESEVGQGMRVGLSLPISEITEQAPSEVVTAVLAAAGLSQSDLVRVSSFDFGGPSPIVQLRDDIDLANIKVDDSKLLPSAPAAIVYTQVVPDKGQKEGSIKATSRVFAPGLGISEDPVTGSAWAILTGFYLSGPGTESAAALLPSGTDVKTATIDAHQLSARGGALTCTLRDGRAYITGRGWRTAHGFLENPLE</sequence>
<dbReference type="OrthoDB" id="75169at2759"/>
<proteinExistence type="inferred from homology"/>
<dbReference type="RefSeq" id="XP_018280181.1">
    <property type="nucleotide sequence ID" value="XM_018426534.1"/>
</dbReference>
<evidence type="ECO:0000256" key="1">
    <source>
        <dbReference type="ARBA" id="ARBA00008270"/>
    </source>
</evidence>
<organism evidence="4 5">
    <name type="scientific">Cutaneotrichosporon oleaginosum</name>
    <dbReference type="NCBI Taxonomy" id="879819"/>
    <lineage>
        <taxon>Eukaryota</taxon>
        <taxon>Fungi</taxon>
        <taxon>Dikarya</taxon>
        <taxon>Basidiomycota</taxon>
        <taxon>Agaricomycotina</taxon>
        <taxon>Tremellomycetes</taxon>
        <taxon>Trichosporonales</taxon>
        <taxon>Trichosporonaceae</taxon>
        <taxon>Cutaneotrichosporon</taxon>
    </lineage>
</organism>
<comment type="similarity">
    <text evidence="1">Belongs to the PhzF family.</text>
</comment>
<feature type="active site" evidence="3">
    <location>
        <position position="53"/>
    </location>
</feature>
<reference evidence="4 5" key="1">
    <citation type="submission" date="2015-03" db="EMBL/GenBank/DDBJ databases">
        <title>Genomics and transcriptomics of the oil-accumulating basidiomycete yeast T. oleaginosus allow insights into substrate utilization and the diverse evolutionary trajectories of mating systems in fungi.</title>
        <authorList>
            <consortium name="DOE Joint Genome Institute"/>
            <person name="Kourist R."/>
            <person name="Kracht O."/>
            <person name="Bracharz F."/>
            <person name="Lipzen A."/>
            <person name="Nolan M."/>
            <person name="Ohm R."/>
            <person name="Grigoriev I."/>
            <person name="Sun S."/>
            <person name="Heitman J."/>
            <person name="Bruck T."/>
            <person name="Nowrousian M."/>
        </authorList>
    </citation>
    <scope>NUCLEOTIDE SEQUENCE [LARGE SCALE GENOMIC DNA]</scope>
    <source>
        <strain evidence="4 5">IBC0246</strain>
    </source>
</reference>
<dbReference type="STRING" id="879819.A0A0J0XRG6"/>
<dbReference type="SUPFAM" id="SSF54506">
    <property type="entry name" value="Diaminopimelate epimerase-like"/>
    <property type="match status" value="1"/>
</dbReference>